<proteinExistence type="predicted"/>
<keyword evidence="3" id="KW-1185">Reference proteome</keyword>
<feature type="compositionally biased region" description="Basic and acidic residues" evidence="1">
    <location>
        <begin position="204"/>
        <end position="215"/>
    </location>
</feature>
<evidence type="ECO:0000313" key="3">
    <source>
        <dbReference type="Proteomes" id="UP000594638"/>
    </source>
</evidence>
<protein>
    <submittedName>
        <fullName evidence="2">Uncharacterized protein</fullName>
    </submittedName>
</protein>
<accession>A0A8S0SVV8</accession>
<feature type="compositionally biased region" description="Polar residues" evidence="1">
    <location>
        <begin position="97"/>
        <end position="111"/>
    </location>
</feature>
<dbReference type="EMBL" id="CACTIH010005534">
    <property type="protein sequence ID" value="CAA2996797.1"/>
    <property type="molecule type" value="Genomic_DNA"/>
</dbReference>
<evidence type="ECO:0000313" key="2">
    <source>
        <dbReference type="EMBL" id="CAA2996797.1"/>
    </source>
</evidence>
<dbReference type="Gramene" id="OE9A054071T1">
    <property type="protein sequence ID" value="OE9A054071C1"/>
    <property type="gene ID" value="OE9A054071"/>
</dbReference>
<feature type="compositionally biased region" description="Polar residues" evidence="1">
    <location>
        <begin position="137"/>
        <end position="158"/>
    </location>
</feature>
<organism evidence="2 3">
    <name type="scientific">Olea europaea subsp. europaea</name>
    <dbReference type="NCBI Taxonomy" id="158383"/>
    <lineage>
        <taxon>Eukaryota</taxon>
        <taxon>Viridiplantae</taxon>
        <taxon>Streptophyta</taxon>
        <taxon>Embryophyta</taxon>
        <taxon>Tracheophyta</taxon>
        <taxon>Spermatophyta</taxon>
        <taxon>Magnoliopsida</taxon>
        <taxon>eudicotyledons</taxon>
        <taxon>Gunneridae</taxon>
        <taxon>Pentapetalae</taxon>
        <taxon>asterids</taxon>
        <taxon>lamiids</taxon>
        <taxon>Lamiales</taxon>
        <taxon>Oleaceae</taxon>
        <taxon>Oleeae</taxon>
        <taxon>Olea</taxon>
    </lineage>
</organism>
<feature type="compositionally biased region" description="Gly residues" evidence="1">
    <location>
        <begin position="17"/>
        <end position="26"/>
    </location>
</feature>
<feature type="region of interest" description="Disordered" evidence="1">
    <location>
        <begin position="1"/>
        <end position="215"/>
    </location>
</feature>
<gene>
    <name evidence="2" type="ORF">OLEA9_A054071</name>
</gene>
<feature type="compositionally biased region" description="Low complexity" evidence="1">
    <location>
        <begin position="47"/>
        <end position="81"/>
    </location>
</feature>
<feature type="compositionally biased region" description="Basic and acidic residues" evidence="1">
    <location>
        <begin position="29"/>
        <end position="45"/>
    </location>
</feature>
<evidence type="ECO:0000256" key="1">
    <source>
        <dbReference type="SAM" id="MobiDB-lite"/>
    </source>
</evidence>
<dbReference type="AlphaFoldDB" id="A0A8S0SVV8"/>
<dbReference type="Proteomes" id="UP000594638">
    <property type="component" value="Unassembled WGS sequence"/>
</dbReference>
<sequence>MGRGGFGGRDGPDREGGFCGRGGGYRGRGRNDWNNRNDSGDDKTYSWKKSSNSNSEGWKSSSSEGSSFQGGSWSSGWNQSKGDADGAGNTQAGGGWNNSTDAKIDYGQSSAGGRDWKTSNASTTGWGPPSGKRDTADWNNQSGWNKESSSGNQNTSGKWKSDATDGGPSKASNNVEGPVSSWGKAAGSSGGIAPGGENSFANQDKSEATDGWKTK</sequence>
<reference evidence="2 3" key="1">
    <citation type="submission" date="2019-12" db="EMBL/GenBank/DDBJ databases">
        <authorList>
            <person name="Alioto T."/>
            <person name="Alioto T."/>
            <person name="Gomez Garrido J."/>
        </authorList>
    </citation>
    <scope>NUCLEOTIDE SEQUENCE [LARGE SCALE GENOMIC DNA]</scope>
</reference>
<name>A0A8S0SVV8_OLEEU</name>
<comment type="caution">
    <text evidence="2">The sequence shown here is derived from an EMBL/GenBank/DDBJ whole genome shotgun (WGS) entry which is preliminary data.</text>
</comment>